<accession>A0ABN9W345</accession>
<feature type="transmembrane region" description="Helical" evidence="1">
    <location>
        <begin position="981"/>
        <end position="1006"/>
    </location>
</feature>
<feature type="transmembrane region" description="Helical" evidence="1">
    <location>
        <begin position="1137"/>
        <end position="1161"/>
    </location>
</feature>
<feature type="transmembrane region" description="Helical" evidence="1">
    <location>
        <begin position="1182"/>
        <end position="1199"/>
    </location>
</feature>
<evidence type="ECO:0000313" key="4">
    <source>
        <dbReference type="Proteomes" id="UP001189429"/>
    </source>
</evidence>
<protein>
    <recommendedName>
        <fullName evidence="5">Lipid-binding serum glycoprotein C-terminal domain-containing protein</fullName>
    </recommendedName>
</protein>
<evidence type="ECO:0000313" key="3">
    <source>
        <dbReference type="EMBL" id="CAK0880482.1"/>
    </source>
</evidence>
<name>A0ABN9W345_9DINO</name>
<keyword evidence="4" id="KW-1185">Reference proteome</keyword>
<evidence type="ECO:0000256" key="2">
    <source>
        <dbReference type="SAM" id="SignalP"/>
    </source>
</evidence>
<reference evidence="3" key="1">
    <citation type="submission" date="2023-10" db="EMBL/GenBank/DDBJ databases">
        <authorList>
            <person name="Chen Y."/>
            <person name="Shah S."/>
            <person name="Dougan E. K."/>
            <person name="Thang M."/>
            <person name="Chan C."/>
        </authorList>
    </citation>
    <scope>NUCLEOTIDE SEQUENCE [LARGE SCALE GENOMIC DNA]</scope>
</reference>
<proteinExistence type="predicted"/>
<feature type="signal peptide" evidence="2">
    <location>
        <begin position="1"/>
        <end position="23"/>
    </location>
</feature>
<sequence length="1422" mass="151126">MRPRSAALWVAVGAATAVHAANARHSATGTRLLARLGEQLSSASGNSTGEWLQGWLASLTISVPPVRSSGLGWDISITGMYCDSIEVGGVETDTSGAGEVAIQGKGLKATCHFDCIMHFFGSGYTGPVSAYVSDATLGSPIRIDSSSGYLTLPEKVEAYDCPKNTEFKHITIVTDSPVVSAMTYLLTPLLRSQTESAACAAIDDAVNTKGTSALQNFSREIRTLTAAKPTSVVPSLPEPHQDFIDFAASPVMELVNQITVHILDNASSQLSLNAIMSKLFGPEGHLSLGTLNILPVHRSIQIPELGSLNLAVKAVEVSGLNSWSNVLVEALAAQSLSYNLSLERLVVNVSFELSVVPDPHGLVNGTTLDEEFELTLSLGDLRLAGGAFLAINKSQLGLLSIDQLAQAGCSAPAVYSAMVREAGLTAMPLTLSVQPASSAGSLEMDIDHMINVVLTMLLGQYSETIEAVVEHATEVNMTDAVNQWVRDQTDLATLSTCRVPVDIHTSPGSGEAAGTASSALPTAGALQGWLASLSISVPSVSYAGPDWEISITGIYCDGIRVGGVETNTSGAGEVTIQGKGLKATCHFDCFVDLYGSGFSGPVSVYVADATLGSPVRIDSSSGYPPLPDKVEAYDCPKNTEFVDIVVVTESPVASAVMSELIPLVKSSVESAACAYVDDEVRTKGTAALQKFSREIRTFMTENPTSIVPSLPEPHQDFIDFAANPAMELVNQITVHILDNASSQFSLNAIMSKLFGPEGHLSLGALNILPVHRSIQIPELGSLNFAVKAVEVSGLNSWSNVLVEALTAQTVSYNLSLERLVVNVSLELSVVPDPHGLVNGTTLDEEFELTFLLGDLRLAGGAFLAINKSQLGLLSIDQLAQAGCSAPAVFSAMLREAGLTAMPLTLSVQPGSSAGSLDDIDHMINVVLTVLLGQYSETIEAVVEHAVTDAVNEWVHNQMALATLSACPAPVNTYTSPIFGEVAGMASLVLLAAGALGLVAGTVKYLARGTCFRSLRAGGAKVEIHSVCRGPGERSAGANAALAEMPASRLPGAWCAEDKPPWDCLGLHPSVSTFTMFSLPILVVADIALFLQANFGGPGVSVRMAFEANGGQVVQLPSVSFTLIGSIVDMWNGKAYPLALLVGFFSGIWPYVKLLAMLCCWLMPVRKESRQAVLKWLDALGKWSLVDVFVMVLFMVAFEFDLSVAEQAPQAIKDAFDEFGGSARLLVYVHPEWGFYVFVFATLGSLVLGHIMTMVQRRAYEVAEFGIGREGPRGRTRLCNVQRPEGQHAGRAFVYGPICALAFSLLLVLVGLDVKAFQFKFLGLSGLALGEEGSVRPFSVVSLASEVPRANLHPRTPDLLWIQFVFCLFSRGTNDTDTSCRRSARLSWVGAGPPWRRLLRRARRAPRAKERSPAPIREVCADL</sequence>
<feature type="transmembrane region" description="Helical" evidence="1">
    <location>
        <begin position="1232"/>
        <end position="1250"/>
    </location>
</feature>
<organism evidence="3 4">
    <name type="scientific">Prorocentrum cordatum</name>
    <dbReference type="NCBI Taxonomy" id="2364126"/>
    <lineage>
        <taxon>Eukaryota</taxon>
        <taxon>Sar</taxon>
        <taxon>Alveolata</taxon>
        <taxon>Dinophyceae</taxon>
        <taxon>Prorocentrales</taxon>
        <taxon>Prorocentraceae</taxon>
        <taxon>Prorocentrum</taxon>
    </lineage>
</organism>
<keyword evidence="1" id="KW-0472">Membrane</keyword>
<comment type="caution">
    <text evidence="3">The sequence shown here is derived from an EMBL/GenBank/DDBJ whole genome shotgun (WGS) entry which is preliminary data.</text>
</comment>
<dbReference type="EMBL" id="CAUYUJ010018081">
    <property type="protein sequence ID" value="CAK0880482.1"/>
    <property type="molecule type" value="Genomic_DNA"/>
</dbReference>
<keyword evidence="1" id="KW-1133">Transmembrane helix</keyword>
<dbReference type="Proteomes" id="UP001189429">
    <property type="component" value="Unassembled WGS sequence"/>
</dbReference>
<dbReference type="Pfam" id="PF04403">
    <property type="entry name" value="PqiA"/>
    <property type="match status" value="1"/>
</dbReference>
<gene>
    <name evidence="3" type="ORF">PCOR1329_LOCUS63613</name>
</gene>
<dbReference type="InterPro" id="IPR007498">
    <property type="entry name" value="PqiA-like"/>
</dbReference>
<dbReference type="PANTHER" id="PTHR34730">
    <property type="entry name" value="UNNAMED PRODUCT"/>
    <property type="match status" value="1"/>
</dbReference>
<keyword evidence="2" id="KW-0732">Signal</keyword>
<feature type="chain" id="PRO_5047160629" description="Lipid-binding serum glycoprotein C-terminal domain-containing protein" evidence="2">
    <location>
        <begin position="24"/>
        <end position="1422"/>
    </location>
</feature>
<feature type="transmembrane region" description="Helical" evidence="1">
    <location>
        <begin position="1291"/>
        <end position="1311"/>
    </location>
</feature>
<keyword evidence="1" id="KW-0812">Transmembrane</keyword>
<dbReference type="PANTHER" id="PTHR34730:SF1">
    <property type="entry name" value="PARAQUAT-INDUCIBLE PROTEIN A"/>
    <property type="match status" value="1"/>
</dbReference>
<evidence type="ECO:0000256" key="1">
    <source>
        <dbReference type="SAM" id="Phobius"/>
    </source>
</evidence>
<feature type="transmembrane region" description="Helical" evidence="1">
    <location>
        <begin position="1073"/>
        <end position="1094"/>
    </location>
</feature>
<evidence type="ECO:0008006" key="5">
    <source>
        <dbReference type="Google" id="ProtNLM"/>
    </source>
</evidence>